<dbReference type="Proteomes" id="UP000594468">
    <property type="component" value="Chromosome"/>
</dbReference>
<keyword evidence="1" id="KW-0812">Transmembrane</keyword>
<keyword evidence="3" id="KW-1185">Reference proteome</keyword>
<dbReference type="AlphaFoldDB" id="A0A7S8E9H9"/>
<dbReference type="EMBL" id="CP062983">
    <property type="protein sequence ID" value="QPC82817.1"/>
    <property type="molecule type" value="Genomic_DNA"/>
</dbReference>
<evidence type="ECO:0000313" key="2">
    <source>
        <dbReference type="EMBL" id="QPC82817.1"/>
    </source>
</evidence>
<keyword evidence="1" id="KW-1133">Transmembrane helix</keyword>
<gene>
    <name evidence="2" type="ORF">G4Y79_00125</name>
</gene>
<accession>A0A7S8E9H9</accession>
<feature type="transmembrane region" description="Helical" evidence="1">
    <location>
        <begin position="56"/>
        <end position="78"/>
    </location>
</feature>
<keyword evidence="1" id="KW-0472">Membrane</keyword>
<evidence type="ECO:0000256" key="1">
    <source>
        <dbReference type="SAM" id="Phobius"/>
    </source>
</evidence>
<dbReference type="KEGG" id="pmet:G4Y79_00125"/>
<protein>
    <submittedName>
        <fullName evidence="2">Uncharacterized protein</fullName>
    </submittedName>
</protein>
<dbReference type="RefSeq" id="WP_195170886.1">
    <property type="nucleotide sequence ID" value="NZ_CP062983.1"/>
</dbReference>
<reference evidence="2 3" key="1">
    <citation type="submission" date="2020-02" db="EMBL/GenBank/DDBJ databases">
        <authorList>
            <person name="Zheng R.K."/>
            <person name="Sun C.M."/>
        </authorList>
    </citation>
    <scope>NUCLEOTIDE SEQUENCE [LARGE SCALE GENOMIC DNA]</scope>
    <source>
        <strain evidence="3">rifampicinis</strain>
    </source>
</reference>
<feature type="transmembrane region" description="Helical" evidence="1">
    <location>
        <begin position="90"/>
        <end position="116"/>
    </location>
</feature>
<sequence>MNESALEVVNNALGLDMNNMGLQVMLVFSVGLLLFFIIAPLAGAAFWGVTSSWKNTLLSMSVGAFVASASNVGLTFLLESIVPEGRLTEFQMGLIAAIGAFALGWAAQRLAAFVVAPLGKGYYAMQEESLDEDELLPFERKRRQHMTRRKRILGD</sequence>
<feature type="transmembrane region" description="Helical" evidence="1">
    <location>
        <begin position="20"/>
        <end position="49"/>
    </location>
</feature>
<evidence type="ECO:0000313" key="3">
    <source>
        <dbReference type="Proteomes" id="UP000594468"/>
    </source>
</evidence>
<proteinExistence type="predicted"/>
<organism evidence="2 3">
    <name type="scientific">Phototrophicus methaneseepsis</name>
    <dbReference type="NCBI Taxonomy" id="2710758"/>
    <lineage>
        <taxon>Bacteria</taxon>
        <taxon>Bacillati</taxon>
        <taxon>Chloroflexota</taxon>
        <taxon>Candidatus Thermofontia</taxon>
        <taxon>Phototrophicales</taxon>
        <taxon>Phototrophicaceae</taxon>
        <taxon>Phototrophicus</taxon>
    </lineage>
</organism>
<name>A0A7S8E9H9_9CHLR</name>